<accession>A0A1G2K3J2</accession>
<dbReference type="AlphaFoldDB" id="A0A1G2K3J2"/>
<proteinExistence type="predicted"/>
<feature type="compositionally biased region" description="Basic and acidic residues" evidence="1">
    <location>
        <begin position="1"/>
        <end position="18"/>
    </location>
</feature>
<evidence type="ECO:0000313" key="2">
    <source>
        <dbReference type="EMBL" id="OGZ93992.1"/>
    </source>
</evidence>
<organism evidence="2 3">
    <name type="scientific">Candidatus Sungbacteria bacterium RIFCSPHIGHO2_01_FULL_47_32</name>
    <dbReference type="NCBI Taxonomy" id="1802264"/>
    <lineage>
        <taxon>Bacteria</taxon>
        <taxon>Candidatus Sungiibacteriota</taxon>
    </lineage>
</organism>
<reference evidence="2 3" key="1">
    <citation type="journal article" date="2016" name="Nat. Commun.">
        <title>Thousands of microbial genomes shed light on interconnected biogeochemical processes in an aquifer system.</title>
        <authorList>
            <person name="Anantharaman K."/>
            <person name="Brown C.T."/>
            <person name="Hug L.A."/>
            <person name="Sharon I."/>
            <person name="Castelle C.J."/>
            <person name="Probst A.J."/>
            <person name="Thomas B.C."/>
            <person name="Singh A."/>
            <person name="Wilkins M.J."/>
            <person name="Karaoz U."/>
            <person name="Brodie E.L."/>
            <person name="Williams K.H."/>
            <person name="Hubbard S.S."/>
            <person name="Banfield J.F."/>
        </authorList>
    </citation>
    <scope>NUCLEOTIDE SEQUENCE [LARGE SCALE GENOMIC DNA]</scope>
</reference>
<protein>
    <submittedName>
        <fullName evidence="2">Uncharacterized protein</fullName>
    </submittedName>
</protein>
<dbReference type="Proteomes" id="UP000177152">
    <property type="component" value="Unassembled WGS sequence"/>
</dbReference>
<comment type="caution">
    <text evidence="2">The sequence shown here is derived from an EMBL/GenBank/DDBJ whole genome shotgun (WGS) entry which is preliminary data.</text>
</comment>
<evidence type="ECO:0000313" key="3">
    <source>
        <dbReference type="Proteomes" id="UP000177152"/>
    </source>
</evidence>
<name>A0A1G2K3J2_9BACT</name>
<dbReference type="EMBL" id="MHQC01000046">
    <property type="protein sequence ID" value="OGZ93992.1"/>
    <property type="molecule type" value="Genomic_DNA"/>
</dbReference>
<evidence type="ECO:0000256" key="1">
    <source>
        <dbReference type="SAM" id="MobiDB-lite"/>
    </source>
</evidence>
<feature type="region of interest" description="Disordered" evidence="1">
    <location>
        <begin position="1"/>
        <end position="31"/>
    </location>
</feature>
<sequence>MEGMKEKILKNDPEKSEEFGESDEEQGVQNDFRSKIEKLVKQGKIPPTNVDIFFSAHKTAEDIKGFEERLKNADIYIPEALGWDEEALSSLREVSEGRKTPRELIQELQGNPDNPEYAAQLYRAEMLYGTKKPLGIIDLPDSSQFFEHLKKRVVDFSNSVNFEQILDTYLAHLEEDADFEKKREEHMLDSLGPVLEKLVKEHPELSKKKGLNVFMTLGSAHTGVYHGLKEGGIEAARSFKVEPYCWGYEVEAIRRYRFGKPVDETLAARAFFERVLKKLLPELFMPDDGNSEISTNVARRVISVFSCEEIRPITESKNHEQFFDKFLTAVEKKGLKPYVKEILQKHFAKEEDTLFEE</sequence>
<gene>
    <name evidence="2" type="ORF">A2633_00940</name>
</gene>